<evidence type="ECO:0000313" key="1">
    <source>
        <dbReference type="EMBL" id="KAI8561674.1"/>
    </source>
</evidence>
<dbReference type="EMBL" id="CM046391">
    <property type="protein sequence ID" value="KAI8561674.1"/>
    <property type="molecule type" value="Genomic_DNA"/>
</dbReference>
<evidence type="ECO:0000313" key="2">
    <source>
        <dbReference type="Proteomes" id="UP001062846"/>
    </source>
</evidence>
<gene>
    <name evidence="1" type="ORF">RHMOL_Rhmol04G0359100</name>
</gene>
<organism evidence="1 2">
    <name type="scientific">Rhododendron molle</name>
    <name type="common">Chinese azalea</name>
    <name type="synonym">Azalea mollis</name>
    <dbReference type="NCBI Taxonomy" id="49168"/>
    <lineage>
        <taxon>Eukaryota</taxon>
        <taxon>Viridiplantae</taxon>
        <taxon>Streptophyta</taxon>
        <taxon>Embryophyta</taxon>
        <taxon>Tracheophyta</taxon>
        <taxon>Spermatophyta</taxon>
        <taxon>Magnoliopsida</taxon>
        <taxon>eudicotyledons</taxon>
        <taxon>Gunneridae</taxon>
        <taxon>Pentapetalae</taxon>
        <taxon>asterids</taxon>
        <taxon>Ericales</taxon>
        <taxon>Ericaceae</taxon>
        <taxon>Ericoideae</taxon>
        <taxon>Rhodoreae</taxon>
        <taxon>Rhododendron</taxon>
    </lineage>
</organism>
<sequence>MPSSSPFPQIGPSYTLICSTHLPRSAPPLLPPSSKGQQTHNHGPPHHQHLNKPTIMGTTPAVTPHPPFLLTHHHSPATIMTTPQPPLPLNPLTSHALSKLSKASKRA</sequence>
<reference evidence="1" key="1">
    <citation type="submission" date="2022-02" db="EMBL/GenBank/DDBJ databases">
        <title>Plant Genome Project.</title>
        <authorList>
            <person name="Zhang R.-G."/>
        </authorList>
    </citation>
    <scope>NUCLEOTIDE SEQUENCE</scope>
    <source>
        <strain evidence="1">AT1</strain>
    </source>
</reference>
<proteinExistence type="predicted"/>
<name>A0ACC0P8Y4_RHOML</name>
<dbReference type="Proteomes" id="UP001062846">
    <property type="component" value="Chromosome 4"/>
</dbReference>
<accession>A0ACC0P8Y4</accession>
<comment type="caution">
    <text evidence="1">The sequence shown here is derived from an EMBL/GenBank/DDBJ whole genome shotgun (WGS) entry which is preliminary data.</text>
</comment>
<keyword evidence="2" id="KW-1185">Reference proteome</keyword>
<protein>
    <submittedName>
        <fullName evidence="1">Uncharacterized protein</fullName>
    </submittedName>
</protein>